<sequence>MSSSGSLRALAVETTADETTVVLPPSSVPGASSSRSKNLRDGNMSFRKSPDSWRLSADAFDTHKKTAEEFQGLRSRKAKSGVMAYYRKQNALVDQFGEIETLIAATDATGAPILASDEDAAEKTRGDAKREKREEFALQISFWANVLLLGIKTYAAVVSGSLSIMTSALDSFLDLVSGLILYLTERNMKKSNKYMYPAGKSRMQPLGIIVFSCIMGTLGFQIMIEGVRQLVGETHTHHLEDLWAVLGIMVSVIVVKFCLYLFCRNSQNEAVLTYAQDHRNDVMTNSVGLAAAIAGDKLYFWIDPLGAILLASYIVYNWSCTALENVKAMVGVSAPPEFLTQLTYLAWNHHEDIVCIDTVRAYTFGPNYFVEVDVVLPEEMPLRRAHDIGESLQNRIEEMEDVERAFVHIDFETAHYPEHAEATRADRERRRAAARATAISPG</sequence>
<evidence type="ECO:0000256" key="6">
    <source>
        <dbReference type="ARBA" id="ARBA00023065"/>
    </source>
</evidence>
<keyword evidence="7 9" id="KW-0472">Membrane</keyword>
<evidence type="ECO:0000313" key="12">
    <source>
        <dbReference type="EMBL" id="EEH52781.1"/>
    </source>
</evidence>
<dbReference type="eggNOG" id="KOG1485">
    <property type="taxonomic scope" value="Eukaryota"/>
</dbReference>
<accession>C1N4S3</accession>
<dbReference type="InterPro" id="IPR002524">
    <property type="entry name" value="Cation_efflux"/>
</dbReference>
<dbReference type="OMA" id="CAGDRPW"/>
<dbReference type="Pfam" id="PF16916">
    <property type="entry name" value="ZT_dimer"/>
    <property type="match status" value="1"/>
</dbReference>
<dbReference type="InterPro" id="IPR058533">
    <property type="entry name" value="Cation_efflux_TM"/>
</dbReference>
<evidence type="ECO:0000256" key="4">
    <source>
        <dbReference type="ARBA" id="ARBA00022692"/>
    </source>
</evidence>
<dbReference type="GO" id="GO:0012505">
    <property type="term" value="C:endomembrane system"/>
    <property type="evidence" value="ECO:0007669"/>
    <property type="project" value="UniProtKB-SubCell"/>
</dbReference>
<feature type="domain" description="Cation efflux protein cytoplasmic" evidence="11">
    <location>
        <begin position="349"/>
        <end position="410"/>
    </location>
</feature>
<dbReference type="PANTHER" id="PTHR43840">
    <property type="entry name" value="MITOCHONDRIAL METAL TRANSPORTER 1-RELATED"/>
    <property type="match status" value="1"/>
</dbReference>
<feature type="compositionally biased region" description="Low complexity" evidence="8">
    <location>
        <begin position="9"/>
        <end position="36"/>
    </location>
</feature>
<dbReference type="FunFam" id="3.30.70.1350:FF:000001">
    <property type="entry name" value="Metal tolerance protein 11"/>
    <property type="match status" value="1"/>
</dbReference>
<feature type="transmembrane region" description="Helical" evidence="9">
    <location>
        <begin position="244"/>
        <end position="263"/>
    </location>
</feature>
<evidence type="ECO:0000256" key="8">
    <source>
        <dbReference type="SAM" id="MobiDB-lite"/>
    </source>
</evidence>
<dbReference type="Pfam" id="PF01545">
    <property type="entry name" value="Cation_efflux"/>
    <property type="match status" value="1"/>
</dbReference>
<protein>
    <submittedName>
        <fullName evidence="12">Cation diffusion facilitator family</fullName>
    </submittedName>
</protein>
<dbReference type="PANTHER" id="PTHR43840:SF13">
    <property type="entry name" value="CATION EFFLUX PROTEIN CYTOPLASMIC DOMAIN-CONTAINING PROTEIN"/>
    <property type="match status" value="1"/>
</dbReference>
<feature type="transmembrane region" description="Helical" evidence="9">
    <location>
        <begin position="136"/>
        <end position="156"/>
    </location>
</feature>
<dbReference type="NCBIfam" id="TIGR01297">
    <property type="entry name" value="CDF"/>
    <property type="match status" value="1"/>
</dbReference>
<evidence type="ECO:0000259" key="11">
    <source>
        <dbReference type="Pfam" id="PF16916"/>
    </source>
</evidence>
<dbReference type="InterPro" id="IPR027469">
    <property type="entry name" value="Cation_efflux_TMD_sf"/>
</dbReference>
<evidence type="ECO:0000259" key="10">
    <source>
        <dbReference type="Pfam" id="PF01545"/>
    </source>
</evidence>
<keyword evidence="13" id="KW-1185">Reference proteome</keyword>
<dbReference type="SUPFAM" id="SSF160240">
    <property type="entry name" value="Cation efflux protein cytoplasmic domain-like"/>
    <property type="match status" value="1"/>
</dbReference>
<feature type="region of interest" description="Disordered" evidence="8">
    <location>
        <begin position="418"/>
        <end position="442"/>
    </location>
</feature>
<keyword evidence="5 9" id="KW-1133">Transmembrane helix</keyword>
<dbReference type="FunFam" id="1.20.1510.10:FF:000005">
    <property type="entry name" value="Putative Cation diffusion facilitator 1"/>
    <property type="match status" value="1"/>
</dbReference>
<comment type="similarity">
    <text evidence="2">Belongs to the cation diffusion facilitator (CDF) transporter (TC 2.A.4) family. SLC30A subfamily.</text>
</comment>
<dbReference type="Proteomes" id="UP000001876">
    <property type="component" value="Unassembled WGS sequence"/>
</dbReference>
<feature type="region of interest" description="Disordered" evidence="8">
    <location>
        <begin position="1"/>
        <end position="50"/>
    </location>
</feature>
<dbReference type="SUPFAM" id="SSF161111">
    <property type="entry name" value="Cation efflux protein transmembrane domain-like"/>
    <property type="match status" value="1"/>
</dbReference>
<feature type="domain" description="Cation efflux protein transmembrane" evidence="10">
    <location>
        <begin position="138"/>
        <end position="329"/>
    </location>
</feature>
<keyword evidence="4 9" id="KW-0812">Transmembrane</keyword>
<dbReference type="InterPro" id="IPR050291">
    <property type="entry name" value="CDF_Transporter"/>
</dbReference>
<dbReference type="STRING" id="564608.C1N4S3"/>
<dbReference type="InterPro" id="IPR036837">
    <property type="entry name" value="Cation_efflux_CTD_sf"/>
</dbReference>
<evidence type="ECO:0000256" key="1">
    <source>
        <dbReference type="ARBA" id="ARBA00004127"/>
    </source>
</evidence>
<dbReference type="OrthoDB" id="78296at2759"/>
<dbReference type="KEGG" id="mpp:MICPUCDRAFT_52662"/>
<keyword evidence="6" id="KW-0406">Ion transport</keyword>
<dbReference type="Gene3D" id="3.30.70.1350">
    <property type="entry name" value="Cation efflux protein, cytoplasmic domain"/>
    <property type="match status" value="1"/>
</dbReference>
<dbReference type="Gene3D" id="1.20.1510.10">
    <property type="entry name" value="Cation efflux protein transmembrane domain"/>
    <property type="match status" value="1"/>
</dbReference>
<dbReference type="GO" id="GO:0016020">
    <property type="term" value="C:membrane"/>
    <property type="evidence" value="ECO:0007669"/>
    <property type="project" value="InterPro"/>
</dbReference>
<feature type="transmembrane region" description="Helical" evidence="9">
    <location>
        <begin position="205"/>
        <end position="224"/>
    </location>
</feature>
<evidence type="ECO:0000256" key="5">
    <source>
        <dbReference type="ARBA" id="ARBA00022989"/>
    </source>
</evidence>
<dbReference type="GeneID" id="9688487"/>
<dbReference type="EMBL" id="GG663747">
    <property type="protein sequence ID" value="EEH52781.1"/>
    <property type="molecule type" value="Genomic_DNA"/>
</dbReference>
<dbReference type="AlphaFoldDB" id="C1N4S3"/>
<evidence type="ECO:0000256" key="2">
    <source>
        <dbReference type="ARBA" id="ARBA00008873"/>
    </source>
</evidence>
<feature type="compositionally biased region" description="Basic and acidic residues" evidence="8">
    <location>
        <begin position="418"/>
        <end position="431"/>
    </location>
</feature>
<evidence type="ECO:0000256" key="7">
    <source>
        <dbReference type="ARBA" id="ARBA00023136"/>
    </source>
</evidence>
<gene>
    <name evidence="12" type="ORF">MICPUCDRAFT_52662</name>
</gene>
<name>C1N4S3_MICPC</name>
<evidence type="ECO:0000313" key="13">
    <source>
        <dbReference type="Proteomes" id="UP000001876"/>
    </source>
</evidence>
<dbReference type="InterPro" id="IPR027470">
    <property type="entry name" value="Cation_efflux_CTD"/>
</dbReference>
<reference evidence="12 13" key="1">
    <citation type="journal article" date="2009" name="Science">
        <title>Green evolution and dynamic adaptations revealed by genomes of the marine picoeukaryotes Micromonas.</title>
        <authorList>
            <person name="Worden A.Z."/>
            <person name="Lee J.H."/>
            <person name="Mock T."/>
            <person name="Rouze P."/>
            <person name="Simmons M.P."/>
            <person name="Aerts A.L."/>
            <person name="Allen A.E."/>
            <person name="Cuvelier M.L."/>
            <person name="Derelle E."/>
            <person name="Everett M.V."/>
            <person name="Foulon E."/>
            <person name="Grimwood J."/>
            <person name="Gundlach H."/>
            <person name="Henrissat B."/>
            <person name="Napoli C."/>
            <person name="McDonald S.M."/>
            <person name="Parker M.S."/>
            <person name="Rombauts S."/>
            <person name="Salamov A."/>
            <person name="Von Dassow P."/>
            <person name="Badger J.H."/>
            <person name="Coutinho P.M."/>
            <person name="Demir E."/>
            <person name="Dubchak I."/>
            <person name="Gentemann C."/>
            <person name="Eikrem W."/>
            <person name="Gready J.E."/>
            <person name="John U."/>
            <person name="Lanier W."/>
            <person name="Lindquist E.A."/>
            <person name="Lucas S."/>
            <person name="Mayer K.F."/>
            <person name="Moreau H."/>
            <person name="Not F."/>
            <person name="Otillar R."/>
            <person name="Panaud O."/>
            <person name="Pangilinan J."/>
            <person name="Paulsen I."/>
            <person name="Piegu B."/>
            <person name="Poliakov A."/>
            <person name="Robbens S."/>
            <person name="Schmutz J."/>
            <person name="Toulza E."/>
            <person name="Wyss T."/>
            <person name="Zelensky A."/>
            <person name="Zhou K."/>
            <person name="Armbrust E.V."/>
            <person name="Bhattacharya D."/>
            <person name="Goodenough U.W."/>
            <person name="Van de Peer Y."/>
            <person name="Grigoriev I.V."/>
        </authorList>
    </citation>
    <scope>NUCLEOTIDE SEQUENCE [LARGE SCALE GENOMIC DNA]</scope>
    <source>
        <strain evidence="12 13">CCMP1545</strain>
    </source>
</reference>
<organism evidence="13">
    <name type="scientific">Micromonas pusilla (strain CCMP1545)</name>
    <name type="common">Picoplanktonic green alga</name>
    <dbReference type="NCBI Taxonomy" id="564608"/>
    <lineage>
        <taxon>Eukaryota</taxon>
        <taxon>Viridiplantae</taxon>
        <taxon>Chlorophyta</taxon>
        <taxon>Mamiellophyceae</taxon>
        <taxon>Mamiellales</taxon>
        <taxon>Mamiellaceae</taxon>
        <taxon>Micromonas</taxon>
    </lineage>
</organism>
<feature type="transmembrane region" description="Helical" evidence="9">
    <location>
        <begin position="162"/>
        <end position="184"/>
    </location>
</feature>
<comment type="subcellular location">
    <subcellularLocation>
        <location evidence="1">Endomembrane system</location>
        <topology evidence="1">Multi-pass membrane protein</topology>
    </subcellularLocation>
</comment>
<dbReference type="GO" id="GO:0008324">
    <property type="term" value="F:monoatomic cation transmembrane transporter activity"/>
    <property type="evidence" value="ECO:0007669"/>
    <property type="project" value="InterPro"/>
</dbReference>
<evidence type="ECO:0000256" key="9">
    <source>
        <dbReference type="SAM" id="Phobius"/>
    </source>
</evidence>
<proteinExistence type="inferred from homology"/>
<keyword evidence="3" id="KW-0813">Transport</keyword>
<evidence type="ECO:0000256" key="3">
    <source>
        <dbReference type="ARBA" id="ARBA00022448"/>
    </source>
</evidence>
<dbReference type="RefSeq" id="XP_003062842.1">
    <property type="nucleotide sequence ID" value="XM_003062796.1"/>
</dbReference>